<dbReference type="EMBL" id="PNFV01000011">
    <property type="protein sequence ID" value="PMB82037.1"/>
    <property type="molecule type" value="Genomic_DNA"/>
</dbReference>
<organism evidence="1 2">
    <name type="scientific">Limosilactobacillus pontis</name>
    <dbReference type="NCBI Taxonomy" id="35787"/>
    <lineage>
        <taxon>Bacteria</taxon>
        <taxon>Bacillati</taxon>
        <taxon>Bacillota</taxon>
        <taxon>Bacilli</taxon>
        <taxon>Lactobacillales</taxon>
        <taxon>Lactobacillaceae</taxon>
        <taxon>Limosilactobacillus</taxon>
    </lineage>
</organism>
<proteinExistence type="predicted"/>
<dbReference type="Proteomes" id="UP000239920">
    <property type="component" value="Unassembled WGS sequence"/>
</dbReference>
<dbReference type="RefSeq" id="WP_104689245.1">
    <property type="nucleotide sequence ID" value="NZ_JBKTHY010000010.1"/>
</dbReference>
<reference evidence="1 2" key="1">
    <citation type="submission" date="2017-09" db="EMBL/GenBank/DDBJ databases">
        <title>Bacterial strain isolated from the female urinary microbiota.</title>
        <authorList>
            <person name="Thomas-White K."/>
            <person name="Kumar N."/>
            <person name="Forster S."/>
            <person name="Putonti C."/>
            <person name="Lawley T."/>
            <person name="Wolfe A.J."/>
        </authorList>
    </citation>
    <scope>NUCLEOTIDE SEQUENCE [LARGE SCALE GENOMIC DNA]</scope>
    <source>
        <strain evidence="1 2">UMB0683</strain>
    </source>
</reference>
<name>A0A2J6NL26_9LACO</name>
<gene>
    <name evidence="1" type="ORF">CK797_08040</name>
</gene>
<dbReference type="AlphaFoldDB" id="A0A2J6NL26"/>
<sequence length="303" mass="34862">MNEQQVKRYRQAMELIRQEKWGAAAEVLNALAEETADPAVARQLVRALAADHQYVQALSNVLEAPDRFGNDVESAKLAVRLLVQNQRFMLARLFIADCSAEWQSDLMVIVVDGEHTAQIKYHQTIHQRLKDFYHLGDGSLMEQRQRLMEAYDLPLTSFLLGTRFVLRDPFAHYLIKADIIESLRRIEADVQLSYLWIDNQEYQVNPAKLVDQDELTAIKAVRQAITEQLGDTDAIRYQMANQQLDLQLMFLYPRAGQVITDPDKWARVLMATLDGQQLGDSTPTEKWQRCLMTQIATLTQNER</sequence>
<evidence type="ECO:0000313" key="2">
    <source>
        <dbReference type="Proteomes" id="UP000239920"/>
    </source>
</evidence>
<accession>A0A2J6NL26</accession>
<evidence type="ECO:0000313" key="1">
    <source>
        <dbReference type="EMBL" id="PMB82037.1"/>
    </source>
</evidence>
<evidence type="ECO:0008006" key="3">
    <source>
        <dbReference type="Google" id="ProtNLM"/>
    </source>
</evidence>
<comment type="caution">
    <text evidence="1">The sequence shown here is derived from an EMBL/GenBank/DDBJ whole genome shotgun (WGS) entry which is preliminary data.</text>
</comment>
<dbReference type="OrthoDB" id="1655898at2"/>
<protein>
    <recommendedName>
        <fullName evidence="3">Tetratricopeptide repeat protein</fullName>
    </recommendedName>
</protein>